<keyword evidence="2" id="KW-0732">Signal</keyword>
<dbReference type="RefSeq" id="WP_004939066.1">
    <property type="nucleotide sequence ID" value="NZ_JBFADJ010000009.1"/>
</dbReference>
<dbReference type="AlphaFoldDB" id="A0A5N5W9S2"/>
<accession>A0A5N5W9S2</accession>
<dbReference type="Proteomes" id="UP000327000">
    <property type="component" value="Unassembled WGS sequence"/>
</dbReference>
<comment type="caution">
    <text evidence="3">The sequence shown here is derived from an EMBL/GenBank/DDBJ whole genome shotgun (WGS) entry which is preliminary data.</text>
</comment>
<gene>
    <name evidence="3" type="ORF">FRZ00_11810</name>
</gene>
<proteinExistence type="predicted"/>
<evidence type="ECO:0000256" key="2">
    <source>
        <dbReference type="SAM" id="SignalP"/>
    </source>
</evidence>
<keyword evidence="4" id="KW-1185">Reference proteome</keyword>
<feature type="chain" id="PRO_5038994748" evidence="2">
    <location>
        <begin position="30"/>
        <end position="60"/>
    </location>
</feature>
<dbReference type="EMBL" id="VOKX01000018">
    <property type="protein sequence ID" value="KAB7846889.1"/>
    <property type="molecule type" value="Genomic_DNA"/>
</dbReference>
<name>A0A5N5W9S2_STRMB</name>
<evidence type="ECO:0000313" key="4">
    <source>
        <dbReference type="Proteomes" id="UP000327000"/>
    </source>
</evidence>
<evidence type="ECO:0000256" key="1">
    <source>
        <dbReference type="SAM" id="MobiDB-lite"/>
    </source>
</evidence>
<organism evidence="3 4">
    <name type="scientific">Streptomyces mobaraensis</name>
    <name type="common">Streptoverticillium mobaraense</name>
    <dbReference type="NCBI Taxonomy" id="35621"/>
    <lineage>
        <taxon>Bacteria</taxon>
        <taxon>Bacillati</taxon>
        <taxon>Actinomycetota</taxon>
        <taxon>Actinomycetes</taxon>
        <taxon>Kitasatosporales</taxon>
        <taxon>Streptomycetaceae</taxon>
        <taxon>Streptomyces</taxon>
    </lineage>
</organism>
<feature type="compositionally biased region" description="Polar residues" evidence="1">
    <location>
        <begin position="29"/>
        <end position="40"/>
    </location>
</feature>
<feature type="signal peptide" evidence="2">
    <location>
        <begin position="1"/>
        <end position="29"/>
    </location>
</feature>
<protein>
    <submittedName>
        <fullName evidence="3">Uncharacterized protein</fullName>
    </submittedName>
</protein>
<reference evidence="3 4" key="1">
    <citation type="journal article" date="2019" name="Microb. Cell Fact.">
        <title>Exploring novel herbicidin analogues by transcriptional regulator overexpression and MS/MS molecular networking.</title>
        <authorList>
            <person name="Shi Y."/>
            <person name="Gu R."/>
            <person name="Li Y."/>
            <person name="Wang X."/>
            <person name="Ren W."/>
            <person name="Li X."/>
            <person name="Wang L."/>
            <person name="Xie Y."/>
            <person name="Hong B."/>
        </authorList>
    </citation>
    <scope>NUCLEOTIDE SEQUENCE [LARGE SCALE GENOMIC DNA]</scope>
    <source>
        <strain evidence="3 4">US-43</strain>
    </source>
</reference>
<sequence length="60" mass="6330">MTWTTRRTALAALVLLLLCVGLISTSVTTDQDTGESTQRITRAVSGHAPAARSDSGIGWD</sequence>
<feature type="region of interest" description="Disordered" evidence="1">
    <location>
        <begin position="29"/>
        <end position="60"/>
    </location>
</feature>
<evidence type="ECO:0000313" key="3">
    <source>
        <dbReference type="EMBL" id="KAB7846889.1"/>
    </source>
</evidence>